<keyword evidence="3" id="KW-1185">Reference proteome</keyword>
<accession>A0A0V0TA99</accession>
<feature type="coiled-coil region" evidence="1">
    <location>
        <begin position="463"/>
        <end position="497"/>
    </location>
</feature>
<dbReference type="EMBL" id="JYDJ01000396">
    <property type="protein sequence ID" value="KRX35967.1"/>
    <property type="molecule type" value="Genomic_DNA"/>
</dbReference>
<sequence>MTMAPNNAILRNAKKKNTKTSTSVLALYKPAADDNTPRPFIHMLQWMLLDSKANENRMELFLKIHEIESKRRESMLLQLAAVEQMKDTFNASTEQTKGVNEQLLAFFDEFTRKVVDLIQRLRISSGDDDATENVDEEFFSKRFGNLKEPENAVKVFMLLVEKIIQLAQENYFFETKQISNEKNNFSAERIVELKKVLQIKEEENRSLNYEYFHLYRLWEDCKIFKLNFMGKTANNEKAHLEQNNQTEQQLKKKQHGERRILLLLETFERTVGILGENMPKLDKLIEEIGYKTTAIFQIDNDPTSSVEQFCPLVLDVLRHFKMIIHEMKIQKEQTNTELLQAEKEYEITQCYTSVASLLEEKRCHFAVQEVENMEKRVEEVKKCIEILINTEKEMNAQFHNESLERVKDEQKEIMPEEQELKKQYELLNKEMMFWTGQSESCNADAENNSKNVSNYESVYKKRYEKLNGNIGEKKREINNLQKSIIQKQEKLLQLDLEFNSAYSMQKKQHFKQINNTTLLKNNMEKINSELKRCEEWNKRKQSEWEMLQKNLKILKMEYEKDKAEEEQIDVNSAVSEEKLKSSKSKILDDVFTENLVEVSNRTKLKVNNMHIDMFTSLQSDLRNVCRETKQIKLNCDQNVQRISKLCQKLNEFRKKSKHLTLVLDNLQSQINNNTK</sequence>
<dbReference type="OrthoDB" id="5919075at2759"/>
<evidence type="ECO:0000313" key="2">
    <source>
        <dbReference type="EMBL" id="KRX35967.1"/>
    </source>
</evidence>
<comment type="caution">
    <text evidence="2">The sequence shown here is derived from an EMBL/GenBank/DDBJ whole genome shotgun (WGS) entry which is preliminary data.</text>
</comment>
<reference evidence="2 3" key="1">
    <citation type="submission" date="2015-01" db="EMBL/GenBank/DDBJ databases">
        <title>Evolution of Trichinella species and genotypes.</title>
        <authorList>
            <person name="Korhonen P.K."/>
            <person name="Edoardo P."/>
            <person name="Giuseppe L.R."/>
            <person name="Gasser R.B."/>
        </authorList>
    </citation>
    <scope>NUCLEOTIDE SEQUENCE [LARGE SCALE GENOMIC DNA]</scope>
    <source>
        <strain evidence="2">ISS417</strain>
    </source>
</reference>
<proteinExistence type="predicted"/>
<evidence type="ECO:0000256" key="1">
    <source>
        <dbReference type="SAM" id="Coils"/>
    </source>
</evidence>
<dbReference type="AlphaFoldDB" id="A0A0V0TA99"/>
<organism evidence="2 3">
    <name type="scientific">Trichinella murrelli</name>
    <dbReference type="NCBI Taxonomy" id="144512"/>
    <lineage>
        <taxon>Eukaryota</taxon>
        <taxon>Metazoa</taxon>
        <taxon>Ecdysozoa</taxon>
        <taxon>Nematoda</taxon>
        <taxon>Enoplea</taxon>
        <taxon>Dorylaimia</taxon>
        <taxon>Trichinellida</taxon>
        <taxon>Trichinellidae</taxon>
        <taxon>Trichinella</taxon>
    </lineage>
</organism>
<dbReference type="Proteomes" id="UP000055048">
    <property type="component" value="Unassembled WGS sequence"/>
</dbReference>
<keyword evidence="1" id="KW-0175">Coiled coil</keyword>
<protein>
    <submittedName>
        <fullName evidence="2">Uncharacterized protein</fullName>
    </submittedName>
</protein>
<evidence type="ECO:0000313" key="3">
    <source>
        <dbReference type="Proteomes" id="UP000055048"/>
    </source>
</evidence>
<gene>
    <name evidence="2" type="ORF">T05_6899</name>
</gene>
<name>A0A0V0TA99_9BILA</name>